<dbReference type="SMART" id="SM00166">
    <property type="entry name" value="UBX"/>
    <property type="match status" value="1"/>
</dbReference>
<sequence length="211" mass="22671">MAASSAPLPAGISCALNIRLFDGTSIRSKFSADATLTTSVRTFVTENSSTDIPYNFRIMDLPKPARTIEISEENQSLRELGLCPNATLVLVPVRDFTDAYASQGAAGVVNKGLHLGYNVAYGAFSIVGGIFSKVTGYQVTEEAAEGPYIARTGDNPNHLVSQKDGKRSEQLATPTPGIKITTLKDQKGKQPAEEFYNGNTTNVEPRPDDQK</sequence>
<dbReference type="Proteomes" id="UP000799538">
    <property type="component" value="Unassembled WGS sequence"/>
</dbReference>
<protein>
    <recommendedName>
        <fullName evidence="2">UBX domain-containing protein</fullName>
    </recommendedName>
</protein>
<dbReference type="Gene3D" id="3.10.20.90">
    <property type="entry name" value="Phosphatidylinositol 3-kinase Catalytic Subunit, Chain A, domain 1"/>
    <property type="match status" value="1"/>
</dbReference>
<dbReference type="EMBL" id="ML992513">
    <property type="protein sequence ID" value="KAF2220261.1"/>
    <property type="molecule type" value="Genomic_DNA"/>
</dbReference>
<dbReference type="OrthoDB" id="2445133at2759"/>
<accession>A0A6A6G3E7</accession>
<dbReference type="PANTHER" id="PTHR46424:SF1">
    <property type="entry name" value="UBX DOMAIN-CONTAINING PROTEIN 4"/>
    <property type="match status" value="1"/>
</dbReference>
<feature type="domain" description="UBX" evidence="2">
    <location>
        <begin position="9"/>
        <end position="90"/>
    </location>
</feature>
<dbReference type="PROSITE" id="PS50033">
    <property type="entry name" value="UBX"/>
    <property type="match status" value="1"/>
</dbReference>
<name>A0A6A6G3E7_9PEZI</name>
<evidence type="ECO:0000313" key="3">
    <source>
        <dbReference type="EMBL" id="KAF2220261.1"/>
    </source>
</evidence>
<feature type="compositionally biased region" description="Basic and acidic residues" evidence="1">
    <location>
        <begin position="182"/>
        <end position="192"/>
    </location>
</feature>
<dbReference type="Pfam" id="PF00789">
    <property type="entry name" value="UBX"/>
    <property type="match status" value="1"/>
</dbReference>
<reference evidence="4" key="1">
    <citation type="journal article" date="2020" name="Stud. Mycol.">
        <title>101 Dothideomycetes genomes: A test case for predicting lifestyles and emergence of pathogens.</title>
        <authorList>
            <person name="Haridas S."/>
            <person name="Albert R."/>
            <person name="Binder M."/>
            <person name="Bloem J."/>
            <person name="LaButti K."/>
            <person name="Salamov A."/>
            <person name="Andreopoulos B."/>
            <person name="Baker S."/>
            <person name="Barry K."/>
            <person name="Bills G."/>
            <person name="Bluhm B."/>
            <person name="Cannon C."/>
            <person name="Castanera R."/>
            <person name="Culley D."/>
            <person name="Daum C."/>
            <person name="Ezra D."/>
            <person name="Gonzalez J."/>
            <person name="Henrissat B."/>
            <person name="Kuo A."/>
            <person name="Liang C."/>
            <person name="Lipzen A."/>
            <person name="Lutzoni F."/>
            <person name="Magnuson J."/>
            <person name="Mondo S."/>
            <person name="Nolan M."/>
            <person name="Ohm R."/>
            <person name="Pangilinan J."/>
            <person name="Park H.-J."/>
            <person name="Ramirez L."/>
            <person name="Alfaro M."/>
            <person name="Sun H."/>
            <person name="Tritt A."/>
            <person name="Yoshinaga Y."/>
            <person name="Zwiers L.-H."/>
            <person name="Turgeon B."/>
            <person name="Goodwin S."/>
            <person name="Spatafora J."/>
            <person name="Crous P."/>
            <person name="Grigoriev I."/>
        </authorList>
    </citation>
    <scope>NUCLEOTIDE SEQUENCE [LARGE SCALE GENOMIC DNA]</scope>
    <source>
        <strain evidence="4">CECT 20119</strain>
    </source>
</reference>
<proteinExistence type="predicted"/>
<gene>
    <name evidence="3" type="ORF">BDZ85DRAFT_267436</name>
</gene>
<evidence type="ECO:0000313" key="4">
    <source>
        <dbReference type="Proteomes" id="UP000799538"/>
    </source>
</evidence>
<evidence type="ECO:0000256" key="1">
    <source>
        <dbReference type="SAM" id="MobiDB-lite"/>
    </source>
</evidence>
<feature type="region of interest" description="Disordered" evidence="1">
    <location>
        <begin position="151"/>
        <end position="211"/>
    </location>
</feature>
<dbReference type="InterPro" id="IPR001012">
    <property type="entry name" value="UBX_dom"/>
</dbReference>
<keyword evidence="4" id="KW-1185">Reference proteome</keyword>
<dbReference type="AlphaFoldDB" id="A0A6A6G3E7"/>
<organism evidence="3 4">
    <name type="scientific">Elsinoe ampelina</name>
    <dbReference type="NCBI Taxonomy" id="302913"/>
    <lineage>
        <taxon>Eukaryota</taxon>
        <taxon>Fungi</taxon>
        <taxon>Dikarya</taxon>
        <taxon>Ascomycota</taxon>
        <taxon>Pezizomycotina</taxon>
        <taxon>Dothideomycetes</taxon>
        <taxon>Dothideomycetidae</taxon>
        <taxon>Myriangiales</taxon>
        <taxon>Elsinoaceae</taxon>
        <taxon>Elsinoe</taxon>
    </lineage>
</organism>
<dbReference type="CDD" id="cd01767">
    <property type="entry name" value="UBX"/>
    <property type="match status" value="1"/>
</dbReference>
<dbReference type="InterPro" id="IPR029071">
    <property type="entry name" value="Ubiquitin-like_domsf"/>
</dbReference>
<dbReference type="PANTHER" id="PTHR46424">
    <property type="entry name" value="UBX DOMAIN-CONTAINING PROTEIN 4"/>
    <property type="match status" value="1"/>
</dbReference>
<evidence type="ECO:0000259" key="2">
    <source>
        <dbReference type="PROSITE" id="PS50033"/>
    </source>
</evidence>
<dbReference type="GO" id="GO:0036503">
    <property type="term" value="P:ERAD pathway"/>
    <property type="evidence" value="ECO:0007669"/>
    <property type="project" value="TreeGrafter"/>
</dbReference>
<dbReference type="SUPFAM" id="SSF54236">
    <property type="entry name" value="Ubiquitin-like"/>
    <property type="match status" value="1"/>
</dbReference>
<dbReference type="GO" id="GO:0005783">
    <property type="term" value="C:endoplasmic reticulum"/>
    <property type="evidence" value="ECO:0007669"/>
    <property type="project" value="TreeGrafter"/>
</dbReference>